<gene>
    <name evidence="10" type="ordered locus">PCC7424_3976</name>
</gene>
<dbReference type="RefSeq" id="WP_015955935.1">
    <property type="nucleotide sequence ID" value="NC_011729.1"/>
</dbReference>
<evidence type="ECO:0000256" key="2">
    <source>
        <dbReference type="ARBA" id="ARBA00012888"/>
    </source>
</evidence>
<keyword evidence="5" id="KW-0046">Antibiotic resistance</keyword>
<dbReference type="HOGENOM" id="CLU_127011_0_0_3"/>
<comment type="subunit">
    <text evidence="1">Homodimer.</text>
</comment>
<evidence type="ECO:0000256" key="5">
    <source>
        <dbReference type="ARBA" id="ARBA00023251"/>
    </source>
</evidence>
<evidence type="ECO:0000256" key="7">
    <source>
        <dbReference type="ARBA" id="ARBA00029660"/>
    </source>
</evidence>
<dbReference type="GO" id="GO:0046677">
    <property type="term" value="P:response to antibiotic"/>
    <property type="evidence" value="ECO:0007669"/>
    <property type="project" value="UniProtKB-KW"/>
</dbReference>
<dbReference type="InterPro" id="IPR024170">
    <property type="entry name" value="Aminoglycoside_N6-AcTrfrase"/>
</dbReference>
<dbReference type="EC" id="2.3.1.82" evidence="2"/>
<evidence type="ECO:0000256" key="1">
    <source>
        <dbReference type="ARBA" id="ARBA00011738"/>
    </source>
</evidence>
<keyword evidence="6" id="KW-0012">Acyltransferase</keyword>
<dbReference type="EMBL" id="CP001291">
    <property type="protein sequence ID" value="ACK72350.1"/>
    <property type="molecule type" value="Genomic_DNA"/>
</dbReference>
<dbReference type="KEGG" id="cyc:PCC7424_3976"/>
<dbReference type="Pfam" id="PF00583">
    <property type="entry name" value="Acetyltransf_1"/>
    <property type="match status" value="1"/>
</dbReference>
<dbReference type="Proteomes" id="UP000002384">
    <property type="component" value="Chromosome"/>
</dbReference>
<dbReference type="STRING" id="65393.PCC7424_3976"/>
<dbReference type="PANTHER" id="PTHR43072:SF60">
    <property type="entry name" value="L-2,4-DIAMINOBUTYRIC ACID ACETYLTRANSFERASE"/>
    <property type="match status" value="1"/>
</dbReference>
<dbReference type="eggNOG" id="COG0456">
    <property type="taxonomic scope" value="Bacteria"/>
</dbReference>
<dbReference type="GO" id="GO:0047663">
    <property type="term" value="F:aminoglycoside 6'-N-acetyltransferase activity"/>
    <property type="evidence" value="ECO:0007669"/>
    <property type="project" value="UniProtKB-EC"/>
</dbReference>
<evidence type="ECO:0000313" key="11">
    <source>
        <dbReference type="Proteomes" id="UP000002384"/>
    </source>
</evidence>
<dbReference type="CDD" id="cd04301">
    <property type="entry name" value="NAT_SF"/>
    <property type="match status" value="1"/>
</dbReference>
<dbReference type="AlphaFoldDB" id="B7KKL7"/>
<dbReference type="InterPro" id="IPR000182">
    <property type="entry name" value="GNAT_dom"/>
</dbReference>
<sequence length="147" mass="17066">MWEVDTIKDKDHQQWLLMRHRLWPESELEELAQEIKAIAKQPDTQPVFVVRNSQQEVIGFLEASLRDYVDGCKSSPVPFIEGIYVKPNHRHQGVGKALVETMITWAKNQGFIEIASDTTFENTLSQTVHQHLGFEAIERIIIWRKSI</sequence>
<keyword evidence="4 10" id="KW-0808">Transferase</keyword>
<protein>
    <recommendedName>
        <fullName evidence="3">Aminoglycoside N(6')-acetyltransferase type 1</fullName>
        <ecNumber evidence="2">2.3.1.82</ecNumber>
    </recommendedName>
    <alternativeName>
        <fullName evidence="7">Aminoglycoside resistance protein</fullName>
    </alternativeName>
</protein>
<dbReference type="OrthoDB" id="9792929at2"/>
<accession>B7KKL7</accession>
<organism evidence="10 11">
    <name type="scientific">Gloeothece citriformis (strain PCC 7424)</name>
    <name type="common">Cyanothece sp. (strain PCC 7424)</name>
    <dbReference type="NCBI Taxonomy" id="65393"/>
    <lineage>
        <taxon>Bacteria</taxon>
        <taxon>Bacillati</taxon>
        <taxon>Cyanobacteriota</taxon>
        <taxon>Cyanophyceae</taxon>
        <taxon>Oscillatoriophycideae</taxon>
        <taxon>Chroococcales</taxon>
        <taxon>Aphanothecaceae</taxon>
        <taxon>Gloeothece</taxon>
        <taxon>Gloeothece citriformis</taxon>
    </lineage>
</organism>
<feature type="domain" description="N-acetyltransferase" evidence="9">
    <location>
        <begin position="2"/>
        <end position="147"/>
    </location>
</feature>
<evidence type="ECO:0000259" key="9">
    <source>
        <dbReference type="PROSITE" id="PS51186"/>
    </source>
</evidence>
<evidence type="ECO:0000256" key="8">
    <source>
        <dbReference type="ARBA" id="ARBA00048923"/>
    </source>
</evidence>
<dbReference type="NCBIfam" id="NF043067">
    <property type="entry name" value="AAC_6p_group_E"/>
    <property type="match status" value="1"/>
</dbReference>
<dbReference type="InterPro" id="IPR016181">
    <property type="entry name" value="Acyl_CoA_acyltransferase"/>
</dbReference>
<evidence type="ECO:0000256" key="6">
    <source>
        <dbReference type="ARBA" id="ARBA00023315"/>
    </source>
</evidence>
<dbReference type="PIRSF" id="PIRSF000452">
    <property type="entry name" value="6-N-acetyltransf"/>
    <property type="match status" value="1"/>
</dbReference>
<dbReference type="SUPFAM" id="SSF55729">
    <property type="entry name" value="Acyl-CoA N-acyltransferases (Nat)"/>
    <property type="match status" value="1"/>
</dbReference>
<dbReference type="Gene3D" id="3.40.630.30">
    <property type="match status" value="1"/>
</dbReference>
<reference evidence="11" key="1">
    <citation type="journal article" date="2011" name="MBio">
        <title>Novel metabolic attributes of the genus Cyanothece, comprising a group of unicellular nitrogen-fixing Cyanobacteria.</title>
        <authorList>
            <person name="Bandyopadhyay A."/>
            <person name="Elvitigala T."/>
            <person name="Welsh E."/>
            <person name="Stockel J."/>
            <person name="Liberton M."/>
            <person name="Min H."/>
            <person name="Sherman L.A."/>
            <person name="Pakrasi H.B."/>
        </authorList>
    </citation>
    <scope>NUCLEOTIDE SEQUENCE [LARGE SCALE GENOMIC DNA]</scope>
    <source>
        <strain evidence="11">PCC 7424</strain>
    </source>
</reference>
<proteinExistence type="predicted"/>
<evidence type="ECO:0000256" key="4">
    <source>
        <dbReference type="ARBA" id="ARBA00022679"/>
    </source>
</evidence>
<dbReference type="PANTHER" id="PTHR43072">
    <property type="entry name" value="N-ACETYLTRANSFERASE"/>
    <property type="match status" value="1"/>
</dbReference>
<comment type="catalytic activity">
    <reaction evidence="8">
        <text>kanamycin B + acetyl-CoA = N(6')-acetylkanamycin B + CoA + H(+)</text>
        <dbReference type="Rhea" id="RHEA:16449"/>
        <dbReference type="ChEBI" id="CHEBI:15378"/>
        <dbReference type="ChEBI" id="CHEBI:57287"/>
        <dbReference type="ChEBI" id="CHEBI:57288"/>
        <dbReference type="ChEBI" id="CHEBI:58390"/>
        <dbReference type="ChEBI" id="CHEBI:58549"/>
        <dbReference type="EC" id="2.3.1.82"/>
    </reaction>
</comment>
<name>B7KKL7_GLOC7</name>
<evidence type="ECO:0000256" key="3">
    <source>
        <dbReference type="ARBA" id="ARBA00017677"/>
    </source>
</evidence>
<dbReference type="PROSITE" id="PS51186">
    <property type="entry name" value="GNAT"/>
    <property type="match status" value="1"/>
</dbReference>
<evidence type="ECO:0000313" key="10">
    <source>
        <dbReference type="EMBL" id="ACK72350.1"/>
    </source>
</evidence>
<keyword evidence="11" id="KW-1185">Reference proteome</keyword>